<evidence type="ECO:0000313" key="3">
    <source>
        <dbReference type="EMBL" id="OQP58683.1"/>
    </source>
</evidence>
<dbReference type="InterPro" id="IPR011055">
    <property type="entry name" value="Dup_hybrid_motif"/>
</dbReference>
<proteinExistence type="predicted"/>
<accession>A0A1V9FJX9</accession>
<dbReference type="Pfam" id="PF01551">
    <property type="entry name" value="Peptidase_M23"/>
    <property type="match status" value="1"/>
</dbReference>
<dbReference type="InterPro" id="IPR016047">
    <property type="entry name" value="M23ase_b-sheet_dom"/>
</dbReference>
<evidence type="ECO:0000313" key="4">
    <source>
        <dbReference type="Proteomes" id="UP000192276"/>
    </source>
</evidence>
<dbReference type="PANTHER" id="PTHR21666">
    <property type="entry name" value="PEPTIDASE-RELATED"/>
    <property type="match status" value="1"/>
</dbReference>
<reference evidence="4" key="1">
    <citation type="submission" date="2016-04" db="EMBL/GenBank/DDBJ databases">
        <authorList>
            <person name="Chen L."/>
            <person name="Zhuang W."/>
            <person name="Wang G."/>
        </authorList>
    </citation>
    <scope>NUCLEOTIDE SEQUENCE [LARGE SCALE GENOMIC DNA]</scope>
    <source>
        <strain evidence="4">208</strain>
    </source>
</reference>
<organism evidence="3 4">
    <name type="scientific">Niastella populi</name>
    <dbReference type="NCBI Taxonomy" id="550983"/>
    <lineage>
        <taxon>Bacteria</taxon>
        <taxon>Pseudomonadati</taxon>
        <taxon>Bacteroidota</taxon>
        <taxon>Chitinophagia</taxon>
        <taxon>Chitinophagales</taxon>
        <taxon>Chitinophagaceae</taxon>
        <taxon>Niastella</taxon>
    </lineage>
</organism>
<sequence length="570" mass="64268">MRIITLLLLLKSTNLAAQLFSPSGYPQGYFRNPLSIPMRLAGNFGELRPNHYHMGFDIKTNARENLPVYSAADGYIGRIKIEPYGFGRAIYVVHPNGFTTVYAHLNAFNPTLEKWVKDQQYQQQSWKVFLELTPDLFPVKKGDFLAYSGNTGGSQAPHLHFEVRRTNGDVNVNPFLFGFPVADNIPPVLQRLAVYDRTRSVYEQSPRVYPVRAVSGSRYLPSPSVITVASPLVSFGIGAYDTQTGSPNHNGIFESTLLFDDEPVVGFRMDNISYNDTRDLNAHIDYKTKSQGGAFLQHLSELPGYMNSIYKRKKGDGVVDVSDGAVHQVAIVVKDASGNTSTLNYKVQYKLNDRGQEQPVTSAKKFYPLMMDGYESEECEFYIGERCLYDSVHIRYNKAANTNGQVVSSIHTIGAAYIPLRDSMLVRIQPNRPLTDAEKSRTIMQWFAGTKKEIQKVQWQGNWASARFRDLGNFQLVVDVEPPAVTPVGFADGSDVSKASRIVFTVADNFDRIKNVRTELDGKWLRFTNDKGKTFVYYFDEKCMSGQHRLKIRAEDEAGNVTEKVFDIIR</sequence>
<feature type="chain" id="PRO_5012528857" description="M23ase beta-sheet core domain-containing protein" evidence="1">
    <location>
        <begin position="18"/>
        <end position="570"/>
    </location>
</feature>
<gene>
    <name evidence="3" type="ORF">A4R26_03375</name>
</gene>
<dbReference type="PANTHER" id="PTHR21666:SF285">
    <property type="entry name" value="M23 FAMILY METALLOPEPTIDASE"/>
    <property type="match status" value="1"/>
</dbReference>
<dbReference type="Proteomes" id="UP000192276">
    <property type="component" value="Unassembled WGS sequence"/>
</dbReference>
<feature type="domain" description="M23ase beta-sheet core" evidence="2">
    <location>
        <begin position="52"/>
        <end position="118"/>
    </location>
</feature>
<dbReference type="RefSeq" id="WP_165760321.1">
    <property type="nucleotide sequence ID" value="NZ_LWBP01000188.1"/>
</dbReference>
<feature type="signal peptide" evidence="1">
    <location>
        <begin position="1"/>
        <end position="17"/>
    </location>
</feature>
<dbReference type="GO" id="GO:0004222">
    <property type="term" value="F:metalloendopeptidase activity"/>
    <property type="evidence" value="ECO:0007669"/>
    <property type="project" value="TreeGrafter"/>
</dbReference>
<comment type="caution">
    <text evidence="3">The sequence shown here is derived from an EMBL/GenBank/DDBJ whole genome shotgun (WGS) entry which is preliminary data.</text>
</comment>
<keyword evidence="4" id="KW-1185">Reference proteome</keyword>
<dbReference type="InterPro" id="IPR013783">
    <property type="entry name" value="Ig-like_fold"/>
</dbReference>
<dbReference type="Gene3D" id="2.70.70.10">
    <property type="entry name" value="Glucose Permease (Domain IIA)"/>
    <property type="match status" value="1"/>
</dbReference>
<dbReference type="SUPFAM" id="SSF51261">
    <property type="entry name" value="Duplicated hybrid motif"/>
    <property type="match status" value="1"/>
</dbReference>
<dbReference type="Gene3D" id="2.60.40.10">
    <property type="entry name" value="Immunoglobulins"/>
    <property type="match status" value="1"/>
</dbReference>
<protein>
    <recommendedName>
        <fullName evidence="2">M23ase beta-sheet core domain-containing protein</fullName>
    </recommendedName>
</protein>
<dbReference type="InterPro" id="IPR050570">
    <property type="entry name" value="Cell_wall_metabolism_enzyme"/>
</dbReference>
<dbReference type="AlphaFoldDB" id="A0A1V9FJX9"/>
<keyword evidence="1" id="KW-0732">Signal</keyword>
<evidence type="ECO:0000256" key="1">
    <source>
        <dbReference type="SAM" id="SignalP"/>
    </source>
</evidence>
<dbReference type="CDD" id="cd12797">
    <property type="entry name" value="M23_peptidase"/>
    <property type="match status" value="1"/>
</dbReference>
<dbReference type="EMBL" id="LWBP01000188">
    <property type="protein sequence ID" value="OQP58683.1"/>
    <property type="molecule type" value="Genomic_DNA"/>
</dbReference>
<evidence type="ECO:0000259" key="2">
    <source>
        <dbReference type="Pfam" id="PF01551"/>
    </source>
</evidence>
<name>A0A1V9FJX9_9BACT</name>
<dbReference type="STRING" id="550983.A4R26_03375"/>